<feature type="compositionally biased region" description="Basic and acidic residues" evidence="1">
    <location>
        <begin position="268"/>
        <end position="278"/>
    </location>
</feature>
<feature type="compositionally biased region" description="Basic residues" evidence="1">
    <location>
        <begin position="145"/>
        <end position="162"/>
    </location>
</feature>
<name>A0A6J2VJY7_CHACN</name>
<feature type="compositionally biased region" description="Polar residues" evidence="1">
    <location>
        <begin position="175"/>
        <end position="190"/>
    </location>
</feature>
<dbReference type="InterPro" id="IPR029341">
    <property type="entry name" value="FAM21/CAPZIP"/>
</dbReference>
<dbReference type="OrthoDB" id="9450049at2759"/>
<gene>
    <name evidence="4" type="primary">zgc:153184</name>
</gene>
<sequence length="310" mass="33503">MEDSPVKPSVAELAGRFKNHALPTPAGNEERKPVRRKPPASLQLRNLHGESEPEKPTVISPHPPKVKLKNSPLIEKLQANLALSPTGHLPSPKSPELKLQPTPFSPVSGPLSPTLRPPSQHSEDEVPVSFEQPAEGTPLPSINKSRARLSFKRRPPTRQHRKSASEDAGFESGGESKSPTELENPQQNGNGEEVFKEVTEESDGTQQNPSQQPSAAPETEEQDGKSSEVKDTTQKGPSQDTEGKDDIPAEEQGVRVETSGEQVVPGSIEDHQGEEPPEPKTVGPSEGQTPQESPVTEEEDSSEKDKDTGE</sequence>
<dbReference type="InParanoid" id="A0A6J2VJY7"/>
<dbReference type="Proteomes" id="UP000504632">
    <property type="component" value="Chromosome 6"/>
</dbReference>
<keyword evidence="3" id="KW-1185">Reference proteome</keyword>
<dbReference type="Pfam" id="PF15255">
    <property type="entry name" value="CAP-ZIP_m"/>
    <property type="match status" value="1"/>
</dbReference>
<dbReference type="AlphaFoldDB" id="A0A6J2VJY7"/>
<accession>A0A6J2VJY7</accession>
<feature type="region of interest" description="Disordered" evidence="1">
    <location>
        <begin position="14"/>
        <end position="310"/>
    </location>
</feature>
<evidence type="ECO:0000256" key="1">
    <source>
        <dbReference type="SAM" id="MobiDB-lite"/>
    </source>
</evidence>
<reference evidence="4" key="1">
    <citation type="submission" date="2025-08" db="UniProtKB">
        <authorList>
            <consortium name="RefSeq"/>
        </authorList>
    </citation>
    <scope>IDENTIFICATION</scope>
</reference>
<evidence type="ECO:0000313" key="3">
    <source>
        <dbReference type="Proteomes" id="UP000504632"/>
    </source>
</evidence>
<evidence type="ECO:0000313" key="4">
    <source>
        <dbReference type="RefSeq" id="XP_030633280.1"/>
    </source>
</evidence>
<feature type="compositionally biased region" description="Low complexity" evidence="1">
    <location>
        <begin position="206"/>
        <end position="217"/>
    </location>
</feature>
<proteinExistence type="predicted"/>
<feature type="compositionally biased region" description="Basic and acidic residues" evidence="1">
    <location>
        <begin position="222"/>
        <end position="233"/>
    </location>
</feature>
<evidence type="ECO:0000259" key="2">
    <source>
        <dbReference type="Pfam" id="PF15255"/>
    </source>
</evidence>
<feature type="domain" description="FAM21/CAPZIP" evidence="2">
    <location>
        <begin position="66"/>
        <end position="169"/>
    </location>
</feature>
<protein>
    <submittedName>
        <fullName evidence="4">CapZ-interacting protein</fullName>
    </submittedName>
</protein>
<organism evidence="3 4">
    <name type="scientific">Chanos chanos</name>
    <name type="common">Milkfish</name>
    <name type="synonym">Mugil chanos</name>
    <dbReference type="NCBI Taxonomy" id="29144"/>
    <lineage>
        <taxon>Eukaryota</taxon>
        <taxon>Metazoa</taxon>
        <taxon>Chordata</taxon>
        <taxon>Craniata</taxon>
        <taxon>Vertebrata</taxon>
        <taxon>Euteleostomi</taxon>
        <taxon>Actinopterygii</taxon>
        <taxon>Neopterygii</taxon>
        <taxon>Teleostei</taxon>
        <taxon>Ostariophysi</taxon>
        <taxon>Gonorynchiformes</taxon>
        <taxon>Chanidae</taxon>
        <taxon>Chanos</taxon>
    </lineage>
</organism>
<dbReference type="GeneID" id="115814535"/>
<dbReference type="RefSeq" id="XP_030633280.1">
    <property type="nucleotide sequence ID" value="XM_030777420.1"/>
</dbReference>